<comment type="caution">
    <text evidence="4">The sequence shown here is derived from an EMBL/GenBank/DDBJ whole genome shotgun (WGS) entry which is preliminary data.</text>
</comment>
<evidence type="ECO:0008006" key="6">
    <source>
        <dbReference type="Google" id="ProtNLM"/>
    </source>
</evidence>
<dbReference type="InterPro" id="IPR020991">
    <property type="entry name" value="Connector_podovirus"/>
</dbReference>
<dbReference type="Proteomes" id="UP000003676">
    <property type="component" value="Unassembled WGS sequence"/>
</dbReference>
<keyword evidence="2" id="KW-1188">Viral release from host cell</keyword>
<protein>
    <recommendedName>
        <fullName evidence="6">Bacteriophage head to tail connecting protein</fullName>
    </recommendedName>
</protein>
<dbReference type="Pfam" id="PF12236">
    <property type="entry name" value="Head-tail_con"/>
    <property type="match status" value="1"/>
</dbReference>
<dbReference type="RefSeq" id="WP_006005886.1">
    <property type="nucleotide sequence ID" value="NZ_DS996355.1"/>
</dbReference>
<dbReference type="eggNOG" id="ENOG502Z7XJ">
    <property type="taxonomic scope" value="Bacteria"/>
</dbReference>
<dbReference type="AlphaFoldDB" id="B6WT84"/>
<organism evidence="4 5">
    <name type="scientific">Desulfovibrio piger ATCC 29098</name>
    <dbReference type="NCBI Taxonomy" id="411464"/>
    <lineage>
        <taxon>Bacteria</taxon>
        <taxon>Pseudomonadati</taxon>
        <taxon>Thermodesulfobacteriota</taxon>
        <taxon>Desulfovibrionia</taxon>
        <taxon>Desulfovibrionales</taxon>
        <taxon>Desulfovibrionaceae</taxon>
        <taxon>Desulfovibrio</taxon>
    </lineage>
</organism>
<comment type="subcellular location">
    <subcellularLocation>
        <location evidence="1">Virion</location>
    </subcellularLocation>
</comment>
<dbReference type="EMBL" id="ABXU01000030">
    <property type="protein sequence ID" value="EEB33774.1"/>
    <property type="molecule type" value="Genomic_DNA"/>
</dbReference>
<reference evidence="4 5" key="1">
    <citation type="submission" date="2008-10" db="EMBL/GenBank/DDBJ databases">
        <title>Draft genome sequence of Desulvovibrio piger (ATCC 29098).</title>
        <authorList>
            <person name="Sudarsanam P."/>
            <person name="Ley R."/>
            <person name="Guruge J."/>
            <person name="Turnbaugh P.J."/>
            <person name="Mahowald M."/>
            <person name="Liep D."/>
            <person name="Gordon J."/>
        </authorList>
    </citation>
    <scope>NUCLEOTIDE SEQUENCE [LARGE SCALE GENOMIC DNA]</scope>
    <source>
        <strain evidence="4 5">ATCC 29098</strain>
    </source>
</reference>
<dbReference type="OrthoDB" id="5461180at2"/>
<evidence type="ECO:0000256" key="2">
    <source>
        <dbReference type="ARBA" id="ARBA00022612"/>
    </source>
</evidence>
<evidence type="ECO:0000256" key="1">
    <source>
        <dbReference type="ARBA" id="ARBA00004328"/>
    </source>
</evidence>
<evidence type="ECO:0000313" key="4">
    <source>
        <dbReference type="EMBL" id="EEB33774.1"/>
    </source>
</evidence>
<sequence length="552" mass="61130">MAAPTLKELKQLVAHLEGLRSKRLAQQWEIGKLILPSRGLFQGEETECLRDANLLNPAAQRALGKAAAGMTQAITPASSPWFRHQFLDRADREVTGGNEYVDVVDARIRAVLAAGGFYSAIHAFNRELLGFGCALLSCDASARTVARFACQTCGTYAVALDEDRTLSCVVRRLRMTPVEMSRRFGRDRLCEATRQKLESQPYAPIEVVQVVRKREERDPERGDNRNMPFASFWYEDQGGTELLRESGFRSMPFFFSTWEDARGVYGTGPGDDALADQKGIEAWEKRKAVGIEMMIQPPLLAPGTLKRHVRAMPGSVISDTAYGQSNALRPLYEVNFGPAVGAVQQEIEQISMRLEDVMKANIFANMSLETRPAGMTMTEYMDRRRRAAELMGPTVSSYEPRVLTLCIERVYQLLDEEGLLPPPPQGLSPWATLNVSYQSPMAQMLEQAAAVSIGQFMDQVGPWAQSQPTILDKLDLDQMVDELAQRLGVPASIIRSDEQVAAIRQQREQAAAAQQQAAMEVQMMESMAKMGNVKTEGTVAGKVMGSPQEDNA</sequence>
<reference evidence="4 5" key="2">
    <citation type="submission" date="2008-10" db="EMBL/GenBank/DDBJ databases">
        <authorList>
            <person name="Fulton L."/>
            <person name="Clifton S."/>
            <person name="Fulton B."/>
            <person name="Xu J."/>
            <person name="Minx P."/>
            <person name="Pepin K.H."/>
            <person name="Johnson M."/>
            <person name="Bhonagiri V."/>
            <person name="Nash W.E."/>
            <person name="Mardis E.R."/>
            <person name="Wilson R.K."/>
        </authorList>
    </citation>
    <scope>NUCLEOTIDE SEQUENCE [LARGE SCALE GENOMIC DNA]</scope>
    <source>
        <strain evidence="4 5">ATCC 29098</strain>
    </source>
</reference>
<evidence type="ECO:0000256" key="3">
    <source>
        <dbReference type="ARBA" id="ARBA00023219"/>
    </source>
</evidence>
<accession>B6WT84</accession>
<gene>
    <name evidence="4" type="ORF">DESPIG_01289</name>
</gene>
<dbReference type="HOGENOM" id="CLU_035407_0_0_7"/>
<proteinExistence type="predicted"/>
<keyword evidence="3" id="KW-0231">Viral genome packaging</keyword>
<name>B6WT84_9BACT</name>
<evidence type="ECO:0000313" key="5">
    <source>
        <dbReference type="Proteomes" id="UP000003676"/>
    </source>
</evidence>